<reference evidence="2" key="1">
    <citation type="submission" date="2020-01" db="EMBL/GenBank/DDBJ databases">
        <authorList>
            <person name="Meier V. D."/>
            <person name="Meier V D."/>
        </authorList>
    </citation>
    <scope>NUCLEOTIDE SEQUENCE</scope>
    <source>
        <strain evidence="2">HLG_WM_MAG_06</strain>
    </source>
</reference>
<organism evidence="2">
    <name type="scientific">uncultured Sulfurovum sp</name>
    <dbReference type="NCBI Taxonomy" id="269237"/>
    <lineage>
        <taxon>Bacteria</taxon>
        <taxon>Pseudomonadati</taxon>
        <taxon>Campylobacterota</taxon>
        <taxon>Epsilonproteobacteria</taxon>
        <taxon>Campylobacterales</taxon>
        <taxon>Sulfurovaceae</taxon>
        <taxon>Sulfurovum</taxon>
        <taxon>environmental samples</taxon>
    </lineage>
</organism>
<dbReference type="Pfam" id="PF00149">
    <property type="entry name" value="Metallophos"/>
    <property type="match status" value="1"/>
</dbReference>
<protein>
    <submittedName>
        <fullName evidence="2">Bis(5'-nucleosyl)-tetraphosphatase, symmetrical (EC)</fullName>
        <ecNumber evidence="2">3.6.1.41</ecNumber>
    </submittedName>
</protein>
<gene>
    <name evidence="2" type="ORF">HELGO_WM37029</name>
</gene>
<dbReference type="Gene3D" id="3.60.21.10">
    <property type="match status" value="1"/>
</dbReference>
<dbReference type="GO" id="GO:0016791">
    <property type="term" value="F:phosphatase activity"/>
    <property type="evidence" value="ECO:0007669"/>
    <property type="project" value="TreeGrafter"/>
</dbReference>
<proteinExistence type="predicted"/>
<dbReference type="InterPro" id="IPR004843">
    <property type="entry name" value="Calcineurin-like_PHP"/>
</dbReference>
<dbReference type="GO" id="GO:0008803">
    <property type="term" value="F:bis(5'-nucleosyl)-tetraphosphatase (symmetrical) activity"/>
    <property type="evidence" value="ECO:0007669"/>
    <property type="project" value="UniProtKB-EC"/>
</dbReference>
<dbReference type="GO" id="GO:0005737">
    <property type="term" value="C:cytoplasm"/>
    <property type="evidence" value="ECO:0007669"/>
    <property type="project" value="TreeGrafter"/>
</dbReference>
<keyword evidence="2" id="KW-0378">Hydrolase</keyword>
<name>A0A6S6SGP2_9BACT</name>
<accession>A0A6S6SGP2</accession>
<dbReference type="AlphaFoldDB" id="A0A6S6SGP2"/>
<dbReference type="InterPro" id="IPR029052">
    <property type="entry name" value="Metallo-depent_PP-like"/>
</dbReference>
<dbReference type="EC" id="3.6.1.41" evidence="2"/>
<dbReference type="InterPro" id="IPR050126">
    <property type="entry name" value="Ap4A_hydrolase"/>
</dbReference>
<evidence type="ECO:0000313" key="2">
    <source>
        <dbReference type="EMBL" id="CAA6804517.1"/>
    </source>
</evidence>
<dbReference type="PANTHER" id="PTHR42850:SF4">
    <property type="entry name" value="ZINC-DEPENDENT ENDOPOLYPHOSPHATASE"/>
    <property type="match status" value="1"/>
</dbReference>
<dbReference type="PANTHER" id="PTHR42850">
    <property type="entry name" value="METALLOPHOSPHOESTERASE"/>
    <property type="match status" value="1"/>
</dbReference>
<dbReference type="GO" id="GO:0110154">
    <property type="term" value="P:RNA decapping"/>
    <property type="evidence" value="ECO:0007669"/>
    <property type="project" value="TreeGrafter"/>
</dbReference>
<dbReference type="SUPFAM" id="SSF56300">
    <property type="entry name" value="Metallo-dependent phosphatases"/>
    <property type="match status" value="1"/>
</dbReference>
<sequence length="309" mass="36119">MKNKLLNNKFVIGDVHGCYHTLLNLIKQLPLNAELIFVGDLCDKGNYSKETLELVIQNNWQVVKGNHDDLMEKHLLEALEGKRDVPWSYDKRFGGLETILNYEDDKVIARKHVQWISQLPLYLEIGDYFITHGFSIEFYEHKDNESHKSLLFSNRYIPNIPIKENIHRKINLFGHSVVDEVVKNEYFYALDTGCAYGGKLTALSLEHQTLYEELMDSRDSSYSVRELTAKDFHIEEHAFEIFESLIINEKSSYFDYDIIANEILICMIDKYGEKGKIELIKMVRREQVFPKQAKFILGKSYDQYDGKVD</sequence>
<feature type="domain" description="Calcineurin-like phosphoesterase" evidence="1">
    <location>
        <begin position="11"/>
        <end position="175"/>
    </location>
</feature>
<dbReference type="EMBL" id="CACVAP010000044">
    <property type="protein sequence ID" value="CAA6804517.1"/>
    <property type="molecule type" value="Genomic_DNA"/>
</dbReference>
<evidence type="ECO:0000259" key="1">
    <source>
        <dbReference type="Pfam" id="PF00149"/>
    </source>
</evidence>